<dbReference type="OrthoDB" id="181267at2"/>
<dbReference type="EC" id="5.1.1.4" evidence="3"/>
<dbReference type="PIRSF" id="PIRSF029792">
    <property type="entry name" value="Pro_racemase"/>
    <property type="match status" value="1"/>
</dbReference>
<dbReference type="Proteomes" id="UP000277498">
    <property type="component" value="Unassembled WGS sequence"/>
</dbReference>
<accession>A0A3P5WN09</accession>
<dbReference type="GO" id="GO:0018112">
    <property type="term" value="F:proline racemase activity"/>
    <property type="evidence" value="ECO:0007669"/>
    <property type="project" value="UniProtKB-EC"/>
</dbReference>
<protein>
    <submittedName>
        <fullName evidence="3">Proline racemase</fullName>
        <ecNumber evidence="3">5.1.1.4</ecNumber>
    </submittedName>
</protein>
<organism evidence="3 4">
    <name type="scientific">Pseudogemmobacter humi</name>
    <dbReference type="NCBI Taxonomy" id="2483812"/>
    <lineage>
        <taxon>Bacteria</taxon>
        <taxon>Pseudomonadati</taxon>
        <taxon>Pseudomonadota</taxon>
        <taxon>Alphaproteobacteria</taxon>
        <taxon>Rhodobacterales</taxon>
        <taxon>Paracoccaceae</taxon>
        <taxon>Pseudogemmobacter</taxon>
    </lineage>
</organism>
<gene>
    <name evidence="3" type="ORF">XINFAN_00743</name>
</gene>
<evidence type="ECO:0000256" key="1">
    <source>
        <dbReference type="ARBA" id="ARBA00007529"/>
    </source>
</evidence>
<dbReference type="GO" id="GO:0047580">
    <property type="term" value="F:4-hydroxyproline epimerase activity"/>
    <property type="evidence" value="ECO:0007669"/>
    <property type="project" value="TreeGrafter"/>
</dbReference>
<dbReference type="AlphaFoldDB" id="A0A3P5WN09"/>
<keyword evidence="3" id="KW-0413">Isomerase</keyword>
<dbReference type="EMBL" id="UXAW01000041">
    <property type="protein sequence ID" value="VDC22342.1"/>
    <property type="molecule type" value="Genomic_DNA"/>
</dbReference>
<dbReference type="PANTHER" id="PTHR33442">
    <property type="entry name" value="TRANS-3-HYDROXY-L-PROLINE DEHYDRATASE"/>
    <property type="match status" value="1"/>
</dbReference>
<evidence type="ECO:0000256" key="2">
    <source>
        <dbReference type="PIRSR" id="PIRSR029792-1"/>
    </source>
</evidence>
<dbReference type="Pfam" id="PF05544">
    <property type="entry name" value="Pro_racemase"/>
    <property type="match status" value="1"/>
</dbReference>
<dbReference type="FunFam" id="3.10.310.10:FF:000005">
    <property type="entry name" value="Proline racemase"/>
    <property type="match status" value="1"/>
</dbReference>
<name>A0A3P5WN09_9RHOB</name>
<dbReference type="InterPro" id="IPR008794">
    <property type="entry name" value="Pro_racemase_fam"/>
</dbReference>
<dbReference type="SUPFAM" id="SSF54506">
    <property type="entry name" value="Diaminopimelate epimerase-like"/>
    <property type="match status" value="1"/>
</dbReference>
<feature type="active site" description="Proton donor" evidence="2">
    <location>
        <position position="257"/>
    </location>
</feature>
<sequence>MRWNRVLQIVDCHAEGEIGKVIVGGFGQVRGETMFDKRNELQNNMDHIRKMVLFEPRGAVWHNSNMILPSNNPEADMGFVILEICEYPAMSGSNTICVATVLLETGILPMKEPVTDLVLEAPAGLIRVRCDCKDGKVTRVTFVNQPAFVYHMDSMIEVDGLGSFRVDVAYGGMTYVFVEAADAGFAITPDEARDMCAVGQRIKAAAAEQLAVSHPENPEIPGITQLSFTGPLRREGGEIRSRNAVVVSPGRCDRSPCGTGSSARLAVMHARGQIRQGEVFVHQSIIGTEFHCGIEGLARVGPYDAVIPSVAGQAWITGLSQMGMDPTDPFQDGFTLTDTWMSRF</sequence>
<dbReference type="Gene3D" id="3.10.310.10">
    <property type="entry name" value="Diaminopimelate Epimerase, Chain A, domain 1"/>
    <property type="match status" value="2"/>
</dbReference>
<proteinExistence type="inferred from homology"/>
<reference evidence="3 4" key="1">
    <citation type="submission" date="2018-11" db="EMBL/GenBank/DDBJ databases">
        <authorList>
            <person name="Criscuolo A."/>
        </authorList>
    </citation>
    <scope>NUCLEOTIDE SEQUENCE [LARGE SCALE GENOMIC DNA]</scope>
    <source>
        <strain evidence="3">ACIP111625</strain>
    </source>
</reference>
<evidence type="ECO:0000313" key="4">
    <source>
        <dbReference type="Proteomes" id="UP000277498"/>
    </source>
</evidence>
<dbReference type="PANTHER" id="PTHR33442:SF5">
    <property type="entry name" value="BIFUNCTIONAL TRANS-3-HYDROXY-L-PROLINE DEHYDRATASE_2-EPIMERASE"/>
    <property type="match status" value="1"/>
</dbReference>
<feature type="active site" description="Proton acceptor" evidence="2">
    <location>
        <position position="91"/>
    </location>
</feature>
<evidence type="ECO:0000313" key="3">
    <source>
        <dbReference type="EMBL" id="VDC22342.1"/>
    </source>
</evidence>
<dbReference type="SFLD" id="SFLDS00028">
    <property type="entry name" value="Proline_Racemase"/>
    <property type="match status" value="1"/>
</dbReference>
<dbReference type="RefSeq" id="WP_124085173.1">
    <property type="nucleotide sequence ID" value="NZ_UXAW01000041.1"/>
</dbReference>
<comment type="similarity">
    <text evidence="1">Belongs to the proline racemase family.</text>
</comment>
<keyword evidence="4" id="KW-1185">Reference proteome</keyword>